<keyword evidence="4 6" id="KW-0479">Metal-binding</keyword>
<dbReference type="InterPro" id="IPR002401">
    <property type="entry name" value="Cyt_P450_E_grp-I"/>
</dbReference>
<dbReference type="GO" id="GO:0016712">
    <property type="term" value="F:oxidoreductase activity, acting on paired donors, with incorporation or reduction of molecular oxygen, reduced flavin or flavoprotein as one donor, and incorporation of one atom of oxygen"/>
    <property type="evidence" value="ECO:0007669"/>
    <property type="project" value="TreeGrafter"/>
</dbReference>
<evidence type="ECO:0000313" key="8">
    <source>
        <dbReference type="EMBL" id="KAG9461576.1"/>
    </source>
</evidence>
<sequence>GTYVIPLLTSVLRDEAHFEKPNEFYPKHFLDSKGNFVKKEAFLPFSAGKRSCAGENLAKMELFLFFTRLLQNFTFHSPSGTDLDLTPAIGFTTPPMPHLICATPRA</sequence>
<dbReference type="InterPro" id="IPR036396">
    <property type="entry name" value="Cyt_P450_sf"/>
</dbReference>
<reference evidence="8" key="1">
    <citation type="thesis" date="2020" institute="ProQuest LLC" country="789 East Eisenhower Parkway, Ann Arbor, MI, USA">
        <title>Comparative Genomics and Chromosome Evolution.</title>
        <authorList>
            <person name="Mudd A.B."/>
        </authorList>
    </citation>
    <scope>NUCLEOTIDE SEQUENCE</scope>
    <source>
        <strain evidence="8">HN-11 Male</strain>
        <tissue evidence="8">Kidney and liver</tissue>
    </source>
</reference>
<comment type="cofactor">
    <cofactor evidence="1 6">
        <name>heme</name>
        <dbReference type="ChEBI" id="CHEBI:30413"/>
    </cofactor>
</comment>
<gene>
    <name evidence="8" type="ORF">GDO78_016364</name>
</gene>
<dbReference type="Gene3D" id="1.10.630.10">
    <property type="entry name" value="Cytochrome P450"/>
    <property type="match status" value="1"/>
</dbReference>
<dbReference type="EMBL" id="WNTK01019401">
    <property type="protein sequence ID" value="KAG9461576.1"/>
    <property type="molecule type" value="Genomic_DNA"/>
</dbReference>
<keyword evidence="7" id="KW-0503">Monooxygenase</keyword>
<dbReference type="InterPro" id="IPR017972">
    <property type="entry name" value="Cyt_P450_CS"/>
</dbReference>
<dbReference type="PROSITE" id="PS00086">
    <property type="entry name" value="CYTOCHROME_P450"/>
    <property type="match status" value="1"/>
</dbReference>
<proteinExistence type="inferred from homology"/>
<feature type="non-terminal residue" evidence="8">
    <location>
        <position position="106"/>
    </location>
</feature>
<dbReference type="AlphaFoldDB" id="A0A8J6EBW2"/>
<dbReference type="InterPro" id="IPR001128">
    <property type="entry name" value="Cyt_P450"/>
</dbReference>
<evidence type="ECO:0000313" key="9">
    <source>
        <dbReference type="Proteomes" id="UP000770717"/>
    </source>
</evidence>
<dbReference type="PRINTS" id="PR00463">
    <property type="entry name" value="EP450I"/>
</dbReference>
<dbReference type="GO" id="GO:0005506">
    <property type="term" value="F:iron ion binding"/>
    <property type="evidence" value="ECO:0007669"/>
    <property type="project" value="InterPro"/>
</dbReference>
<feature type="binding site" description="axial binding residue" evidence="6">
    <location>
        <position position="52"/>
    </location>
    <ligand>
        <name>heme</name>
        <dbReference type="ChEBI" id="CHEBI:30413"/>
    </ligand>
    <ligandPart>
        <name>Fe</name>
        <dbReference type="ChEBI" id="CHEBI:18248"/>
    </ligandPart>
</feature>
<evidence type="ECO:0000256" key="6">
    <source>
        <dbReference type="PIRSR" id="PIRSR602401-1"/>
    </source>
</evidence>
<keyword evidence="5 6" id="KW-0408">Iron</keyword>
<evidence type="ECO:0000256" key="3">
    <source>
        <dbReference type="ARBA" id="ARBA00022617"/>
    </source>
</evidence>
<evidence type="ECO:0000256" key="1">
    <source>
        <dbReference type="ARBA" id="ARBA00001971"/>
    </source>
</evidence>
<accession>A0A8J6EBW2</accession>
<dbReference type="PANTHER" id="PTHR24300:SF302">
    <property type="entry name" value="CYTOCHROME P450"/>
    <property type="match status" value="1"/>
</dbReference>
<dbReference type="Proteomes" id="UP000770717">
    <property type="component" value="Unassembled WGS sequence"/>
</dbReference>
<dbReference type="Pfam" id="PF00067">
    <property type="entry name" value="p450"/>
    <property type="match status" value="1"/>
</dbReference>
<evidence type="ECO:0000256" key="2">
    <source>
        <dbReference type="ARBA" id="ARBA00010617"/>
    </source>
</evidence>
<evidence type="ECO:0000256" key="5">
    <source>
        <dbReference type="ARBA" id="ARBA00023004"/>
    </source>
</evidence>
<keyword evidence="7" id="KW-0560">Oxidoreductase</keyword>
<name>A0A8J6EBW2_ELECQ</name>
<protein>
    <submittedName>
        <fullName evidence="8">Uncharacterized protein</fullName>
    </submittedName>
</protein>
<keyword evidence="3 6" id="KW-0349">Heme</keyword>
<comment type="similarity">
    <text evidence="2 7">Belongs to the cytochrome P450 family.</text>
</comment>
<dbReference type="OrthoDB" id="1055148at2759"/>
<dbReference type="GO" id="GO:0006082">
    <property type="term" value="P:organic acid metabolic process"/>
    <property type="evidence" value="ECO:0007669"/>
    <property type="project" value="TreeGrafter"/>
</dbReference>
<organism evidence="8 9">
    <name type="scientific">Eleutherodactylus coqui</name>
    <name type="common">Puerto Rican coqui</name>
    <dbReference type="NCBI Taxonomy" id="57060"/>
    <lineage>
        <taxon>Eukaryota</taxon>
        <taxon>Metazoa</taxon>
        <taxon>Chordata</taxon>
        <taxon>Craniata</taxon>
        <taxon>Vertebrata</taxon>
        <taxon>Euteleostomi</taxon>
        <taxon>Amphibia</taxon>
        <taxon>Batrachia</taxon>
        <taxon>Anura</taxon>
        <taxon>Neobatrachia</taxon>
        <taxon>Hyloidea</taxon>
        <taxon>Eleutherodactylidae</taxon>
        <taxon>Eleutherodactylinae</taxon>
        <taxon>Eleutherodactylus</taxon>
        <taxon>Eleutherodactylus</taxon>
    </lineage>
</organism>
<dbReference type="GO" id="GO:0020037">
    <property type="term" value="F:heme binding"/>
    <property type="evidence" value="ECO:0007669"/>
    <property type="project" value="InterPro"/>
</dbReference>
<dbReference type="InterPro" id="IPR050182">
    <property type="entry name" value="Cytochrome_P450_fam2"/>
</dbReference>
<dbReference type="SUPFAM" id="SSF48264">
    <property type="entry name" value="Cytochrome P450"/>
    <property type="match status" value="1"/>
</dbReference>
<evidence type="ECO:0000256" key="4">
    <source>
        <dbReference type="ARBA" id="ARBA00022723"/>
    </source>
</evidence>
<keyword evidence="9" id="KW-1185">Reference proteome</keyword>
<comment type="caution">
    <text evidence="8">The sequence shown here is derived from an EMBL/GenBank/DDBJ whole genome shotgun (WGS) entry which is preliminary data.</text>
</comment>
<dbReference type="GO" id="GO:0005737">
    <property type="term" value="C:cytoplasm"/>
    <property type="evidence" value="ECO:0007669"/>
    <property type="project" value="TreeGrafter"/>
</dbReference>
<dbReference type="PANTHER" id="PTHR24300">
    <property type="entry name" value="CYTOCHROME P450 508A4-RELATED"/>
    <property type="match status" value="1"/>
</dbReference>
<evidence type="ECO:0000256" key="7">
    <source>
        <dbReference type="RuleBase" id="RU000461"/>
    </source>
</evidence>
<dbReference type="GO" id="GO:0006805">
    <property type="term" value="P:xenobiotic metabolic process"/>
    <property type="evidence" value="ECO:0007669"/>
    <property type="project" value="TreeGrafter"/>
</dbReference>